<dbReference type="SUPFAM" id="SSF89733">
    <property type="entry name" value="L-sulfolactate dehydrogenase-like"/>
    <property type="match status" value="1"/>
</dbReference>
<reference evidence="4" key="1">
    <citation type="submission" date="2022-11" db="UniProtKB">
        <authorList>
            <consortium name="WormBaseParasite"/>
        </authorList>
    </citation>
    <scope>IDENTIFICATION</scope>
</reference>
<dbReference type="AlphaFoldDB" id="A0A914WDW0"/>
<dbReference type="InterPro" id="IPR003767">
    <property type="entry name" value="Malate/L-lactate_DH-like"/>
</dbReference>
<comment type="similarity">
    <text evidence="1">Belongs to the LDH2/MDH2 oxidoreductase family.</text>
</comment>
<evidence type="ECO:0000313" key="4">
    <source>
        <dbReference type="WBParaSite" id="PSAMB.scaffold363size54468.g5110.t1"/>
    </source>
</evidence>
<dbReference type="InterPro" id="IPR036111">
    <property type="entry name" value="Mal/L-sulfo/L-lacto_DH-like_sf"/>
</dbReference>
<evidence type="ECO:0000256" key="2">
    <source>
        <dbReference type="ARBA" id="ARBA00023002"/>
    </source>
</evidence>
<dbReference type="GO" id="GO:0016491">
    <property type="term" value="F:oxidoreductase activity"/>
    <property type="evidence" value="ECO:0007669"/>
    <property type="project" value="UniProtKB-KW"/>
</dbReference>
<protein>
    <submittedName>
        <fullName evidence="4">Malate dehydrogenase</fullName>
    </submittedName>
</protein>
<dbReference type="PANTHER" id="PTHR11091:SF0">
    <property type="entry name" value="MALATE DEHYDROGENASE"/>
    <property type="match status" value="1"/>
</dbReference>
<evidence type="ECO:0000256" key="1">
    <source>
        <dbReference type="ARBA" id="ARBA00006056"/>
    </source>
</evidence>
<dbReference type="InterPro" id="IPR043144">
    <property type="entry name" value="Mal/L-sulf/L-lact_DH-like_ah"/>
</dbReference>
<name>A0A914WDW0_9BILA</name>
<evidence type="ECO:0000313" key="3">
    <source>
        <dbReference type="Proteomes" id="UP000887566"/>
    </source>
</evidence>
<organism evidence="3 4">
    <name type="scientific">Plectus sambesii</name>
    <dbReference type="NCBI Taxonomy" id="2011161"/>
    <lineage>
        <taxon>Eukaryota</taxon>
        <taxon>Metazoa</taxon>
        <taxon>Ecdysozoa</taxon>
        <taxon>Nematoda</taxon>
        <taxon>Chromadorea</taxon>
        <taxon>Plectida</taxon>
        <taxon>Plectina</taxon>
        <taxon>Plectoidea</taxon>
        <taxon>Plectidae</taxon>
        <taxon>Plectus</taxon>
    </lineage>
</organism>
<keyword evidence="2" id="KW-0560">Oxidoreductase</keyword>
<keyword evidence="3" id="KW-1185">Reference proteome</keyword>
<proteinExistence type="inferred from homology"/>
<dbReference type="PANTHER" id="PTHR11091">
    <property type="entry name" value="OXIDOREDUCTASE-RELATED"/>
    <property type="match status" value="1"/>
</dbReference>
<dbReference type="Pfam" id="PF02615">
    <property type="entry name" value="Ldh_2"/>
    <property type="match status" value="1"/>
</dbReference>
<accession>A0A914WDW0</accession>
<sequence>MAKPGEVVVAKDEIVRFVVDCMTKTGANRSHATQLAEVLAAGDLRGHYSHGLNRLDMYVRDVEKKVCNTEGEPVILKERAGTAWVDGKNLLGPVVGNFCLDLAVEKAKVAGVGWVVAKGSNHFGIAGWYSLRAMEKGCLGMAFTNTSPILYPTRSSKPALGTNPLSLAAPGKDGDAFVLDMATTTVAIGKVRCIWVIPNLSNFSSVYSKSSAVQSNQEGMP</sequence>
<dbReference type="InterPro" id="IPR043143">
    <property type="entry name" value="Mal/L-sulf/L-lact_DH-like_NADP"/>
</dbReference>
<dbReference type="Gene3D" id="1.10.1530.10">
    <property type="match status" value="1"/>
</dbReference>
<dbReference type="Gene3D" id="3.30.1370.60">
    <property type="entry name" value="Hypothetical oxidoreductase yiak, domain 2"/>
    <property type="match status" value="1"/>
</dbReference>
<dbReference type="Proteomes" id="UP000887566">
    <property type="component" value="Unplaced"/>
</dbReference>
<dbReference type="WBParaSite" id="PSAMB.scaffold363size54468.g5110.t1">
    <property type="protein sequence ID" value="PSAMB.scaffold363size54468.g5110.t1"/>
    <property type="gene ID" value="PSAMB.scaffold363size54468.g5110"/>
</dbReference>